<dbReference type="STRING" id="1353952.A0A166JFF1"/>
<feature type="non-terminal residue" evidence="1">
    <location>
        <position position="110"/>
    </location>
</feature>
<keyword evidence="2" id="KW-1185">Reference proteome</keyword>
<proteinExistence type="predicted"/>
<gene>
    <name evidence="1" type="ORF">CALCODRAFT_412989</name>
</gene>
<accession>A0A166JFF1</accession>
<organism evidence="1 2">
    <name type="scientific">Calocera cornea HHB12733</name>
    <dbReference type="NCBI Taxonomy" id="1353952"/>
    <lineage>
        <taxon>Eukaryota</taxon>
        <taxon>Fungi</taxon>
        <taxon>Dikarya</taxon>
        <taxon>Basidiomycota</taxon>
        <taxon>Agaricomycotina</taxon>
        <taxon>Dacrymycetes</taxon>
        <taxon>Dacrymycetales</taxon>
        <taxon>Dacrymycetaceae</taxon>
        <taxon>Calocera</taxon>
    </lineage>
</organism>
<dbReference type="EMBL" id="KV424432">
    <property type="protein sequence ID" value="KZT44670.1"/>
    <property type="molecule type" value="Genomic_DNA"/>
</dbReference>
<dbReference type="InParanoid" id="A0A166JFF1"/>
<evidence type="ECO:0000313" key="1">
    <source>
        <dbReference type="EMBL" id="KZT44670.1"/>
    </source>
</evidence>
<name>A0A166JFF1_9BASI</name>
<dbReference type="Proteomes" id="UP000076842">
    <property type="component" value="Unassembled WGS sequence"/>
</dbReference>
<protein>
    <submittedName>
        <fullName evidence="1">Uncharacterized protein</fullName>
    </submittedName>
</protein>
<evidence type="ECO:0000313" key="2">
    <source>
        <dbReference type="Proteomes" id="UP000076842"/>
    </source>
</evidence>
<reference evidence="1 2" key="1">
    <citation type="journal article" date="2016" name="Mol. Biol. Evol.">
        <title>Comparative Genomics of Early-Diverging Mushroom-Forming Fungi Provides Insights into the Origins of Lignocellulose Decay Capabilities.</title>
        <authorList>
            <person name="Nagy L.G."/>
            <person name="Riley R."/>
            <person name="Tritt A."/>
            <person name="Adam C."/>
            <person name="Daum C."/>
            <person name="Floudas D."/>
            <person name="Sun H."/>
            <person name="Yadav J.S."/>
            <person name="Pangilinan J."/>
            <person name="Larsson K.H."/>
            <person name="Matsuura K."/>
            <person name="Barry K."/>
            <person name="Labutti K."/>
            <person name="Kuo R."/>
            <person name="Ohm R.A."/>
            <person name="Bhattacharya S.S."/>
            <person name="Shirouzu T."/>
            <person name="Yoshinaga Y."/>
            <person name="Martin F.M."/>
            <person name="Grigoriev I.V."/>
            <person name="Hibbett D.S."/>
        </authorList>
    </citation>
    <scope>NUCLEOTIDE SEQUENCE [LARGE SCALE GENOMIC DNA]</scope>
    <source>
        <strain evidence="1 2">HHB12733</strain>
    </source>
</reference>
<sequence length="110" mass="12921">DSLVIVGNQIHWHKTMRVNYTTYDLQRANDYLNPISDHSYVMMLSGVPDDPHPYWYAQVLRIFHVDIVCPALNILDPQRMDVLFVRWFGGDPDEDYTSGWDSFQLNRVGF</sequence>
<feature type="non-terminal residue" evidence="1">
    <location>
        <position position="1"/>
    </location>
</feature>
<dbReference type="OrthoDB" id="3267098at2759"/>
<dbReference type="AlphaFoldDB" id="A0A166JFF1"/>